<evidence type="ECO:0000313" key="1">
    <source>
        <dbReference type="EMBL" id="KOF98646.1"/>
    </source>
</evidence>
<protein>
    <submittedName>
        <fullName evidence="1">Uncharacterized protein</fullName>
    </submittedName>
</protein>
<reference evidence="1" key="1">
    <citation type="submission" date="2015-07" db="EMBL/GenBank/DDBJ databases">
        <title>MeaNS - Measles Nucleotide Surveillance Program.</title>
        <authorList>
            <person name="Tran T."/>
            <person name="Druce J."/>
        </authorList>
    </citation>
    <scope>NUCLEOTIDE SEQUENCE</scope>
    <source>
        <strain evidence="1">UCB-OBI-ISO-001</strain>
        <tissue evidence="1">Gonad</tissue>
    </source>
</reference>
<name>A0A0L8IAY7_OCTBM</name>
<organism evidence="1">
    <name type="scientific">Octopus bimaculoides</name>
    <name type="common">California two-spotted octopus</name>
    <dbReference type="NCBI Taxonomy" id="37653"/>
    <lineage>
        <taxon>Eukaryota</taxon>
        <taxon>Metazoa</taxon>
        <taxon>Spiralia</taxon>
        <taxon>Lophotrochozoa</taxon>
        <taxon>Mollusca</taxon>
        <taxon>Cephalopoda</taxon>
        <taxon>Coleoidea</taxon>
        <taxon>Octopodiformes</taxon>
        <taxon>Octopoda</taxon>
        <taxon>Incirrata</taxon>
        <taxon>Octopodidae</taxon>
        <taxon>Octopus</taxon>
    </lineage>
</organism>
<dbReference type="EMBL" id="KQ416099">
    <property type="protein sequence ID" value="KOF98646.1"/>
    <property type="molecule type" value="Genomic_DNA"/>
</dbReference>
<accession>A0A0L8IAY7</accession>
<sequence>MLFFVFCYFTEQFKFGMLQHFLLESREISSTSLVCSRLVSSRNVHLKIEFQLKVEG</sequence>
<dbReference type="AlphaFoldDB" id="A0A0L8IAY7"/>
<gene>
    <name evidence="1" type="ORF">OCBIM_22023828mg</name>
</gene>
<proteinExistence type="predicted"/>